<feature type="coiled-coil region" evidence="1">
    <location>
        <begin position="381"/>
        <end position="408"/>
    </location>
</feature>
<feature type="domain" description="Trimeric autotransporter adhesin YadA-like head" evidence="2">
    <location>
        <begin position="285"/>
        <end position="306"/>
    </location>
</feature>
<feature type="domain" description="Trimeric autotransporter adhesin YadA-like head" evidence="2">
    <location>
        <begin position="309"/>
        <end position="332"/>
    </location>
</feature>
<dbReference type="GO" id="GO:0019867">
    <property type="term" value="C:outer membrane"/>
    <property type="evidence" value="ECO:0007669"/>
    <property type="project" value="InterPro"/>
</dbReference>
<dbReference type="Gene3D" id="2.150.10.10">
    <property type="entry name" value="Serralysin-like metalloprotease, C-terminal"/>
    <property type="match status" value="2"/>
</dbReference>
<dbReference type="InterPro" id="IPR008635">
    <property type="entry name" value="Coiled_stalk_dom"/>
</dbReference>
<name>A0A4Q7RX24_9BURK</name>
<dbReference type="EMBL" id="SGXM01000003">
    <property type="protein sequence ID" value="RZT38501.1"/>
    <property type="molecule type" value="Genomic_DNA"/>
</dbReference>
<feature type="domain" description="Trimeric autotransporter adhesin YadA-like stalk" evidence="3">
    <location>
        <begin position="343"/>
        <end position="373"/>
    </location>
</feature>
<sequence length="409" mass="40954">MTESVQESGAAEVAAPGQSGFTYFRANSLAADASATGTDTVAIGPRAVSESTNSVALGLDARAIGEGNSVSVGYRASSFNTSTIAIGADAKALARGDVAIGYLAVAGEADGVALGGNASSQGELSTVLGAHGTAFGLGSVALGAQSVADDDYVVSVGNAQRQRPIVNVAPGALSATSNEAVTGSQLHATQQEAEKLAADVAALQSDTASTPYFLVGSKEVNPGADRTMVTVGPEAVAHQSGSIAIGHLASASGDIDAIAIGRNSSSALHYAIALGTDTVVFNVAAIGIGLQAKATGVRSIALGAYSNVTGKRSVALGESSVADRDDSVSVGSPDRQRTVAYMAAGILTQDSTDGVNGSQLYATNLAVTNLMQQSVAQRQQLDTLKASLADSKRDLDLLRRRIAALEANG</sequence>
<keyword evidence="5" id="KW-1185">Reference proteome</keyword>
<dbReference type="Pfam" id="PF05662">
    <property type="entry name" value="YadA_stalk"/>
    <property type="match status" value="2"/>
</dbReference>
<feature type="domain" description="Trimeric autotransporter adhesin YadA-like head" evidence="2">
    <location>
        <begin position="136"/>
        <end position="158"/>
    </location>
</feature>
<protein>
    <submittedName>
        <fullName evidence="4">Trimeric autotransporter adhesin</fullName>
    </submittedName>
</protein>
<feature type="domain" description="Trimeric autotransporter adhesin YadA-like head" evidence="2">
    <location>
        <begin position="35"/>
        <end position="60"/>
    </location>
</feature>
<dbReference type="OrthoDB" id="1632057at2"/>
<dbReference type="Proteomes" id="UP000291078">
    <property type="component" value="Unassembled WGS sequence"/>
</dbReference>
<comment type="caution">
    <text evidence="4">The sequence shown here is derived from an EMBL/GenBank/DDBJ whole genome shotgun (WGS) entry which is preliminary data.</text>
</comment>
<evidence type="ECO:0000259" key="3">
    <source>
        <dbReference type="Pfam" id="PF05662"/>
    </source>
</evidence>
<accession>A0A4Q7RX24</accession>
<dbReference type="Gene3D" id="1.20.5.170">
    <property type="match status" value="2"/>
</dbReference>
<feature type="domain" description="Trimeric autotransporter adhesin YadA-like head" evidence="2">
    <location>
        <begin position="81"/>
        <end position="103"/>
    </location>
</feature>
<dbReference type="AlphaFoldDB" id="A0A4Q7RX24"/>
<reference evidence="4 5" key="1">
    <citation type="journal article" date="2015" name="Stand. Genomic Sci.">
        <title>Genomic Encyclopedia of Bacterial and Archaeal Type Strains, Phase III: the genomes of soil and plant-associated and newly described type strains.</title>
        <authorList>
            <person name="Whitman W.B."/>
            <person name="Woyke T."/>
            <person name="Klenk H.P."/>
            <person name="Zhou Y."/>
            <person name="Lilburn T.G."/>
            <person name="Beck B.J."/>
            <person name="De Vos P."/>
            <person name="Vandamme P."/>
            <person name="Eisen J.A."/>
            <person name="Garrity G."/>
            <person name="Hugenholtz P."/>
            <person name="Kyrpides N.C."/>
        </authorList>
    </citation>
    <scope>NUCLEOTIDE SEQUENCE [LARGE SCALE GENOMIC DNA]</scope>
    <source>
        <strain evidence="4 5">ASC-9842</strain>
    </source>
</reference>
<evidence type="ECO:0000256" key="1">
    <source>
        <dbReference type="SAM" id="Coils"/>
    </source>
</evidence>
<evidence type="ECO:0000259" key="2">
    <source>
        <dbReference type="Pfam" id="PF05658"/>
    </source>
</evidence>
<gene>
    <name evidence="4" type="ORF">EV147_2970</name>
</gene>
<dbReference type="Gene3D" id="2.60.40.4050">
    <property type="match status" value="2"/>
</dbReference>
<keyword evidence="1" id="KW-0175">Coiled coil</keyword>
<feature type="domain" description="Trimeric autotransporter adhesin YadA-like head" evidence="2">
    <location>
        <begin position="241"/>
        <end position="264"/>
    </location>
</feature>
<dbReference type="InterPro" id="IPR008640">
    <property type="entry name" value="Adhesin_Head_dom"/>
</dbReference>
<dbReference type="CDD" id="cd12820">
    <property type="entry name" value="LbR_YadA-like"/>
    <property type="match status" value="2"/>
</dbReference>
<evidence type="ECO:0000313" key="4">
    <source>
        <dbReference type="EMBL" id="RZT38501.1"/>
    </source>
</evidence>
<dbReference type="RefSeq" id="WP_130391955.1">
    <property type="nucleotide sequence ID" value="NZ_SGXM01000003.1"/>
</dbReference>
<dbReference type="InterPro" id="IPR011049">
    <property type="entry name" value="Serralysin-like_metalloprot_C"/>
</dbReference>
<organism evidence="4 5">
    <name type="scientific">Cupriavidus agavae</name>
    <dbReference type="NCBI Taxonomy" id="1001822"/>
    <lineage>
        <taxon>Bacteria</taxon>
        <taxon>Pseudomonadati</taxon>
        <taxon>Pseudomonadota</taxon>
        <taxon>Betaproteobacteria</taxon>
        <taxon>Burkholderiales</taxon>
        <taxon>Burkholderiaceae</taxon>
        <taxon>Cupriavidus</taxon>
    </lineage>
</organism>
<evidence type="ECO:0000313" key="5">
    <source>
        <dbReference type="Proteomes" id="UP000291078"/>
    </source>
</evidence>
<dbReference type="SUPFAM" id="SSF101967">
    <property type="entry name" value="Adhesin YadA, collagen-binding domain"/>
    <property type="match status" value="2"/>
</dbReference>
<proteinExistence type="predicted"/>
<feature type="domain" description="Trimeric autotransporter adhesin YadA-like stalk" evidence="3">
    <location>
        <begin position="165"/>
        <end position="197"/>
    </location>
</feature>
<dbReference type="Pfam" id="PF05658">
    <property type="entry name" value="YadA_head"/>
    <property type="match status" value="6"/>
</dbReference>